<reference evidence="3 4" key="1">
    <citation type="journal article" date="2007" name="J. Bacteriol.">
        <title>Whole-genome analysis of the methyl tert-butyl ether-degrading beta-proteobacterium Methylibium petroleiphilum PM1.</title>
        <authorList>
            <person name="Kane S.R."/>
            <person name="Chakicherla A.Y."/>
            <person name="Chain P.S.G."/>
            <person name="Schmidt R."/>
            <person name="Shin M.W."/>
            <person name="Legler T.C."/>
            <person name="Scow K.M."/>
            <person name="Larimer F.W."/>
            <person name="Lucas S.M."/>
            <person name="Richardson P.M."/>
            <person name="Hristova K.R."/>
        </authorList>
    </citation>
    <scope>NUCLEOTIDE SEQUENCE [LARGE SCALE GENOMIC DNA]</scope>
    <source>
        <strain evidence="4">ATCC BAA-1232 / LMG 22953 / PM1</strain>
    </source>
</reference>
<name>A2SEZ7_METPP</name>
<keyword evidence="1" id="KW-0732">Signal</keyword>
<dbReference type="PROSITE" id="PS51257">
    <property type="entry name" value="PROKAR_LIPOPROTEIN"/>
    <property type="match status" value="1"/>
</dbReference>
<dbReference type="Pfam" id="PF14347">
    <property type="entry name" value="DUF4399"/>
    <property type="match status" value="1"/>
</dbReference>
<dbReference type="EMBL" id="CP000555">
    <property type="protein sequence ID" value="ABM94136.1"/>
    <property type="molecule type" value="Genomic_DNA"/>
</dbReference>
<sequence length="142" mass="14721">MSYRFALFLVSAVALSACVSKPPPGGNTPPSAAQGVYFIEPVDGSTVSSPVKVKFGLKGMTVRPAGELAEGTGHHHLLIDTAGPGQGNVIPADGSHLHFGKGQTETEVQLAPGSHVLKMQFADGLHQSYGEAMSASVRITVR</sequence>
<keyword evidence="4" id="KW-1185">Reference proteome</keyword>
<evidence type="ECO:0000313" key="3">
    <source>
        <dbReference type="EMBL" id="ABM94136.1"/>
    </source>
</evidence>
<evidence type="ECO:0000313" key="4">
    <source>
        <dbReference type="Proteomes" id="UP000000366"/>
    </source>
</evidence>
<dbReference type="HOGENOM" id="CLU_116275_1_1_4"/>
<dbReference type="Proteomes" id="UP000000366">
    <property type="component" value="Chromosome"/>
</dbReference>
<feature type="chain" id="PRO_5002645399" description="DUF4399 domain-containing protein" evidence="1">
    <location>
        <begin position="17"/>
        <end position="142"/>
    </location>
</feature>
<feature type="domain" description="DUF4399" evidence="2">
    <location>
        <begin position="53"/>
        <end position="142"/>
    </location>
</feature>
<dbReference type="STRING" id="420662.Mpe_A1175"/>
<evidence type="ECO:0000259" key="2">
    <source>
        <dbReference type="Pfam" id="PF14347"/>
    </source>
</evidence>
<proteinExistence type="predicted"/>
<protein>
    <recommendedName>
        <fullName evidence="2">DUF4399 domain-containing protein</fullName>
    </recommendedName>
</protein>
<dbReference type="InterPro" id="IPR025512">
    <property type="entry name" value="DUF4399"/>
</dbReference>
<accession>A2SEZ7</accession>
<organism evidence="3 4">
    <name type="scientific">Methylibium petroleiphilum (strain ATCC BAA-1232 / LMG 22953 / PM1)</name>
    <dbReference type="NCBI Taxonomy" id="420662"/>
    <lineage>
        <taxon>Bacteria</taxon>
        <taxon>Pseudomonadati</taxon>
        <taxon>Pseudomonadota</taxon>
        <taxon>Betaproteobacteria</taxon>
        <taxon>Burkholderiales</taxon>
        <taxon>Sphaerotilaceae</taxon>
        <taxon>Methylibium</taxon>
    </lineage>
</organism>
<dbReference type="RefSeq" id="WP_011828773.1">
    <property type="nucleotide sequence ID" value="NC_008825.1"/>
</dbReference>
<dbReference type="AlphaFoldDB" id="A2SEZ7"/>
<dbReference type="eggNOG" id="ENOG5032RWS">
    <property type="taxonomic scope" value="Bacteria"/>
</dbReference>
<dbReference type="KEGG" id="mpt:Mpe_A1175"/>
<gene>
    <name evidence="3" type="ordered locus">Mpe_A1175</name>
</gene>
<evidence type="ECO:0000256" key="1">
    <source>
        <dbReference type="SAM" id="SignalP"/>
    </source>
</evidence>
<feature type="signal peptide" evidence="1">
    <location>
        <begin position="1"/>
        <end position="16"/>
    </location>
</feature>